<comment type="caution">
    <text evidence="3">The sequence shown here is derived from an EMBL/GenBank/DDBJ whole genome shotgun (WGS) entry which is preliminary data.</text>
</comment>
<evidence type="ECO:0000313" key="3">
    <source>
        <dbReference type="EMBL" id="GGR28984.1"/>
    </source>
</evidence>
<proteinExistence type="predicted"/>
<dbReference type="EMBL" id="BMRJ01000002">
    <property type="protein sequence ID" value="GGR28984.1"/>
    <property type="molecule type" value="Genomic_DNA"/>
</dbReference>
<evidence type="ECO:0000256" key="1">
    <source>
        <dbReference type="SAM" id="MobiDB-lite"/>
    </source>
</evidence>
<dbReference type="Proteomes" id="UP000610303">
    <property type="component" value="Unassembled WGS sequence"/>
</dbReference>
<dbReference type="AlphaFoldDB" id="A0A918FED2"/>
<evidence type="ECO:0008006" key="5">
    <source>
        <dbReference type="Google" id="ProtNLM"/>
    </source>
</evidence>
<dbReference type="PROSITE" id="PS51257">
    <property type="entry name" value="PROKAR_LIPOPROTEIN"/>
    <property type="match status" value="1"/>
</dbReference>
<keyword evidence="4" id="KW-1185">Reference proteome</keyword>
<name>A0A918FED2_AGRME</name>
<feature type="compositionally biased region" description="Low complexity" evidence="1">
    <location>
        <begin position="38"/>
        <end position="62"/>
    </location>
</feature>
<evidence type="ECO:0000256" key="2">
    <source>
        <dbReference type="SAM" id="SignalP"/>
    </source>
</evidence>
<reference evidence="3" key="2">
    <citation type="submission" date="2020-09" db="EMBL/GenBank/DDBJ databases">
        <authorList>
            <person name="Sun Q."/>
            <person name="Ohkuma M."/>
        </authorList>
    </citation>
    <scope>NUCLEOTIDE SEQUENCE</scope>
    <source>
        <strain evidence="3">JCM 3346</strain>
    </source>
</reference>
<feature type="region of interest" description="Disordered" evidence="1">
    <location>
        <begin position="38"/>
        <end position="68"/>
    </location>
</feature>
<keyword evidence="2" id="KW-0732">Signal</keyword>
<gene>
    <name evidence="3" type="ORF">GCM10010196_23570</name>
</gene>
<sequence>MAVRETFVRRRGARFAAGAGVLAVALLLTACAGAAPSAGPAAGEQTAPGDAAASDAPQAAGSGRDLSEGGSCVGGEDIVIAADGSSAVVDGPCGTVTITGADFGGNIESAESVEVSGANASVLGTEWGEARVLADGVTLNVDSLQRLVTEAAGTHLTTQRAGELVIDGDGATVNGGEAERVALNASDATVVLTAITGALEVHGDRNIVNWATGVEAPTADTGAENVYTH</sequence>
<feature type="chain" id="PRO_5038123612" description="DUF3060 domain-containing protein" evidence="2">
    <location>
        <begin position="35"/>
        <end position="229"/>
    </location>
</feature>
<evidence type="ECO:0000313" key="4">
    <source>
        <dbReference type="Proteomes" id="UP000610303"/>
    </source>
</evidence>
<protein>
    <recommendedName>
        <fullName evidence="5">DUF3060 domain-containing protein</fullName>
    </recommendedName>
</protein>
<feature type="signal peptide" evidence="2">
    <location>
        <begin position="1"/>
        <end position="34"/>
    </location>
</feature>
<organism evidence="3 4">
    <name type="scientific">Agromyces mediolanus</name>
    <name type="common">Corynebacterium mediolanum</name>
    <dbReference type="NCBI Taxonomy" id="41986"/>
    <lineage>
        <taxon>Bacteria</taxon>
        <taxon>Bacillati</taxon>
        <taxon>Actinomycetota</taxon>
        <taxon>Actinomycetes</taxon>
        <taxon>Micrococcales</taxon>
        <taxon>Microbacteriaceae</taxon>
        <taxon>Agromyces</taxon>
    </lineage>
</organism>
<accession>A0A918FED2</accession>
<reference evidence="3" key="1">
    <citation type="journal article" date="2014" name="Int. J. Syst. Evol. Microbiol.">
        <title>Complete genome sequence of Corynebacterium casei LMG S-19264T (=DSM 44701T), isolated from a smear-ripened cheese.</title>
        <authorList>
            <consortium name="US DOE Joint Genome Institute (JGI-PGF)"/>
            <person name="Walter F."/>
            <person name="Albersmeier A."/>
            <person name="Kalinowski J."/>
            <person name="Ruckert C."/>
        </authorList>
    </citation>
    <scope>NUCLEOTIDE SEQUENCE</scope>
    <source>
        <strain evidence="3">JCM 3346</strain>
    </source>
</reference>